<dbReference type="EMBL" id="JAAVXB010000003">
    <property type="protein sequence ID" value="NKF22132.1"/>
    <property type="molecule type" value="Genomic_DNA"/>
</dbReference>
<evidence type="ECO:0000313" key="6">
    <source>
        <dbReference type="Proteomes" id="UP000653472"/>
    </source>
</evidence>
<evidence type="ECO:0000256" key="3">
    <source>
        <dbReference type="ARBA" id="ARBA00022801"/>
    </source>
</evidence>
<evidence type="ECO:0000256" key="1">
    <source>
        <dbReference type="ARBA" id="ARBA00022670"/>
    </source>
</evidence>
<sequence>MNTEKITAFVDALWEDEIVPQLIDYIRIPNKSPMFDPQWVEHGYMDAAVKLMENWARSKLPALGDATLEVVRLPGRTPLIYIDVPAANGGSNDDCVLLYGHLDKQPEMTGWAEGYGPWIPRREGDKLYGRGGADDGYAIFGSLAALLALRDQGLPQARCVVMIEACEESGSYDLPFYVDHLAPRIGSPSLVICLDSGCGNYEQLWLTTSLRGLTGGNLRVQVLTEGVHSGDASGVVASSFRVLRQLLSRLEDETSGQIKPSDFHVEIPAQRVEQAKVVAATLGNDIYDKFPFVEGMQPVTDDLAELVLNRTWRPQLSVTGVDGMPPLASAGNVLRPSTAVKLSLRVPPTLDGAKAGEALKKLLETDPPYGAKVTLDLEKAGSGWNAPQLSKWLEDAVAQASLNYFGKPAAYMGEGGSIPFMGMLGEKFPDAQFLITGVLGPHSNAHGPNEFLHIPMGKRVTMVVAEVVAKHAQPR</sequence>
<dbReference type="GO" id="GO:0008233">
    <property type="term" value="F:peptidase activity"/>
    <property type="evidence" value="ECO:0007669"/>
    <property type="project" value="UniProtKB-KW"/>
</dbReference>
<protein>
    <submittedName>
        <fullName evidence="5">M20/M25/M40 family metallo-hydrolase</fullName>
    </submittedName>
</protein>
<dbReference type="GO" id="GO:0046872">
    <property type="term" value="F:metal ion binding"/>
    <property type="evidence" value="ECO:0007669"/>
    <property type="project" value="UniProtKB-KW"/>
</dbReference>
<organism evidence="5 6">
    <name type="scientific">Solimonas marina</name>
    <dbReference type="NCBI Taxonomy" id="2714601"/>
    <lineage>
        <taxon>Bacteria</taxon>
        <taxon>Pseudomonadati</taxon>
        <taxon>Pseudomonadota</taxon>
        <taxon>Gammaproteobacteria</taxon>
        <taxon>Nevskiales</taxon>
        <taxon>Nevskiaceae</taxon>
        <taxon>Solimonas</taxon>
    </lineage>
</organism>
<dbReference type="AlphaFoldDB" id="A0A970B4A7"/>
<dbReference type="Gene3D" id="3.40.630.10">
    <property type="entry name" value="Zn peptidases"/>
    <property type="match status" value="1"/>
</dbReference>
<keyword evidence="6" id="KW-1185">Reference proteome</keyword>
<dbReference type="RefSeq" id="WP_168147382.1">
    <property type="nucleotide sequence ID" value="NZ_JAAVXB010000003.1"/>
</dbReference>
<dbReference type="Pfam" id="PF07687">
    <property type="entry name" value="M20_dimer"/>
    <property type="match status" value="1"/>
</dbReference>
<evidence type="ECO:0000313" key="5">
    <source>
        <dbReference type="EMBL" id="NKF22132.1"/>
    </source>
</evidence>
<accession>A0A970B4A7</accession>
<comment type="caution">
    <text evidence="5">The sequence shown here is derived from an EMBL/GenBank/DDBJ whole genome shotgun (WGS) entry which is preliminary data.</text>
</comment>
<dbReference type="Pfam" id="PF01546">
    <property type="entry name" value="Peptidase_M20"/>
    <property type="match status" value="1"/>
</dbReference>
<dbReference type="PANTHER" id="PTHR43270:SF4">
    <property type="entry name" value="CARNOSINE DIPEPTIDASE 2, ISOFORM A"/>
    <property type="match status" value="1"/>
</dbReference>
<evidence type="ECO:0000259" key="4">
    <source>
        <dbReference type="Pfam" id="PF07687"/>
    </source>
</evidence>
<proteinExistence type="predicted"/>
<reference evidence="5" key="1">
    <citation type="submission" date="2020-03" db="EMBL/GenBank/DDBJ databases">
        <title>Solimonas marina sp. nov., isolated from deep seawater of the Pacific Ocean.</title>
        <authorList>
            <person name="Liu X."/>
            <person name="Lai Q."/>
            <person name="Sun F."/>
            <person name="Gai Y."/>
            <person name="Li G."/>
            <person name="Shao Z."/>
        </authorList>
    </citation>
    <scope>NUCLEOTIDE SEQUENCE</scope>
    <source>
        <strain evidence="5">C16B3</strain>
    </source>
</reference>
<dbReference type="InterPro" id="IPR011650">
    <property type="entry name" value="Peptidase_M20_dimer"/>
</dbReference>
<dbReference type="InterPro" id="IPR051458">
    <property type="entry name" value="Cyt/Met_Dipeptidase"/>
</dbReference>
<keyword evidence="1" id="KW-0645">Protease</keyword>
<keyword evidence="2" id="KW-0479">Metal-binding</keyword>
<evidence type="ECO:0000256" key="2">
    <source>
        <dbReference type="ARBA" id="ARBA00022723"/>
    </source>
</evidence>
<dbReference type="Proteomes" id="UP000653472">
    <property type="component" value="Unassembled WGS sequence"/>
</dbReference>
<name>A0A970B4A7_9GAMM</name>
<dbReference type="Gene3D" id="3.30.70.360">
    <property type="match status" value="1"/>
</dbReference>
<feature type="domain" description="Peptidase M20 dimerisation" evidence="4">
    <location>
        <begin position="209"/>
        <end position="367"/>
    </location>
</feature>
<dbReference type="PANTHER" id="PTHR43270">
    <property type="entry name" value="BETA-ALA-HIS DIPEPTIDASE"/>
    <property type="match status" value="1"/>
</dbReference>
<dbReference type="InterPro" id="IPR002933">
    <property type="entry name" value="Peptidase_M20"/>
</dbReference>
<keyword evidence="3" id="KW-0378">Hydrolase</keyword>
<gene>
    <name evidence="5" type="ORF">G7Y82_07365</name>
</gene>
<dbReference type="GO" id="GO:0006508">
    <property type="term" value="P:proteolysis"/>
    <property type="evidence" value="ECO:0007669"/>
    <property type="project" value="UniProtKB-KW"/>
</dbReference>
<dbReference type="SUPFAM" id="SSF53187">
    <property type="entry name" value="Zn-dependent exopeptidases"/>
    <property type="match status" value="1"/>
</dbReference>
<dbReference type="CDD" id="cd05682">
    <property type="entry name" value="M20_dipept_dapE"/>
    <property type="match status" value="1"/>
</dbReference>